<protein>
    <submittedName>
        <fullName evidence="1">Uncharacterized protein</fullName>
    </submittedName>
</protein>
<dbReference type="HOGENOM" id="CLU_2462040_0_0_6"/>
<organism evidence="1 2">
    <name type="scientific">Acidithiobacillus caldus (strain SM-1)</name>
    <dbReference type="NCBI Taxonomy" id="990288"/>
    <lineage>
        <taxon>Bacteria</taxon>
        <taxon>Pseudomonadati</taxon>
        <taxon>Pseudomonadota</taxon>
        <taxon>Acidithiobacillia</taxon>
        <taxon>Acidithiobacillales</taxon>
        <taxon>Acidithiobacillaceae</taxon>
        <taxon>Acidithiobacillus</taxon>
    </lineage>
</organism>
<dbReference type="KEGG" id="acu:Atc_1992"/>
<dbReference type="GeneID" id="92931920"/>
<dbReference type="AlphaFoldDB" id="F9ZQP0"/>
<dbReference type="EMBL" id="CP002573">
    <property type="protein sequence ID" value="AEK58640.1"/>
    <property type="molecule type" value="Genomic_DNA"/>
</dbReference>
<accession>F9ZQP0</accession>
<reference evidence="1 2" key="1">
    <citation type="journal article" date="2011" name="J. Genet. Genomics">
        <title>Unraveling the Acidithiobacillus caldus complete genome and its central metabolisms for carbon assimilation.</title>
        <authorList>
            <person name="You X.Y."/>
            <person name="Guo X."/>
            <person name="Zheng H.J."/>
            <person name="Zhang M.J."/>
            <person name="Liu L.J."/>
            <person name="Zhu Y.Q."/>
            <person name="Zhu B."/>
            <person name="Wang S.Y."/>
            <person name="Zhao G.P."/>
            <person name="Poetsch A."/>
            <person name="Jiang C.Y."/>
            <person name="Liu S.J."/>
        </authorList>
    </citation>
    <scope>NUCLEOTIDE SEQUENCE [LARGE SCALE GENOMIC DNA]</scope>
    <source>
        <strain evidence="1 2">SM-1</strain>
    </source>
</reference>
<name>F9ZQP0_ACICS</name>
<proteinExistence type="predicted"/>
<sequence>MSRDLETVANEFCARFEESAATLGVLAQGVGELVETFSTVDFGSANWERRRAAKSAKALKAALERFIQDQARLSAKVRKIACKTQFPA</sequence>
<gene>
    <name evidence="1" type="ordered locus">Atc_1992</name>
</gene>
<dbReference type="RefSeq" id="WP_014003151.1">
    <property type="nucleotide sequence ID" value="NC_015850.1"/>
</dbReference>
<evidence type="ECO:0000313" key="2">
    <source>
        <dbReference type="Proteomes" id="UP000006135"/>
    </source>
</evidence>
<dbReference type="STRING" id="990288.Atc_1992"/>
<dbReference type="Proteomes" id="UP000006135">
    <property type="component" value="Chromosome"/>
</dbReference>
<keyword evidence="2" id="KW-1185">Reference proteome</keyword>
<evidence type="ECO:0000313" key="1">
    <source>
        <dbReference type="EMBL" id="AEK58640.1"/>
    </source>
</evidence>